<keyword evidence="3" id="KW-0804">Transcription</keyword>
<dbReference type="SMART" id="SM00895">
    <property type="entry name" value="FCD"/>
    <property type="match status" value="1"/>
</dbReference>
<evidence type="ECO:0000256" key="2">
    <source>
        <dbReference type="ARBA" id="ARBA00023125"/>
    </source>
</evidence>
<name>R7WRW8_9NOCA</name>
<dbReference type="PROSITE" id="PS50949">
    <property type="entry name" value="HTH_GNTR"/>
    <property type="match status" value="1"/>
</dbReference>
<dbReference type="PANTHER" id="PTHR43537:SF45">
    <property type="entry name" value="GNTR FAMILY REGULATORY PROTEIN"/>
    <property type="match status" value="1"/>
</dbReference>
<feature type="domain" description="HTH gntR-type" evidence="4">
    <location>
        <begin position="13"/>
        <end position="79"/>
    </location>
</feature>
<evidence type="ECO:0000256" key="1">
    <source>
        <dbReference type="ARBA" id="ARBA00023015"/>
    </source>
</evidence>
<evidence type="ECO:0000313" key="6">
    <source>
        <dbReference type="Proteomes" id="UP000013525"/>
    </source>
</evidence>
<keyword evidence="6" id="KW-1185">Reference proteome</keyword>
<dbReference type="Gene3D" id="1.10.10.10">
    <property type="entry name" value="Winged helix-like DNA-binding domain superfamily/Winged helix DNA-binding domain"/>
    <property type="match status" value="1"/>
</dbReference>
<dbReference type="PANTHER" id="PTHR43537">
    <property type="entry name" value="TRANSCRIPTIONAL REGULATOR, GNTR FAMILY"/>
    <property type="match status" value="1"/>
</dbReference>
<dbReference type="SUPFAM" id="SSF48008">
    <property type="entry name" value="GntR ligand-binding domain-like"/>
    <property type="match status" value="1"/>
</dbReference>
<evidence type="ECO:0000313" key="5">
    <source>
        <dbReference type="EMBL" id="EOM76699.1"/>
    </source>
</evidence>
<dbReference type="AlphaFoldDB" id="R7WRW8"/>
<dbReference type="Proteomes" id="UP000013525">
    <property type="component" value="Unassembled WGS sequence"/>
</dbReference>
<dbReference type="InterPro" id="IPR036388">
    <property type="entry name" value="WH-like_DNA-bd_sf"/>
</dbReference>
<dbReference type="InterPro" id="IPR011711">
    <property type="entry name" value="GntR_C"/>
</dbReference>
<comment type="caution">
    <text evidence="5">The sequence shown here is derived from an EMBL/GenBank/DDBJ whole genome shotgun (WGS) entry which is preliminary data.</text>
</comment>
<keyword evidence="2" id="KW-0238">DNA-binding</keyword>
<dbReference type="SUPFAM" id="SSF46785">
    <property type="entry name" value="Winged helix' DNA-binding domain"/>
    <property type="match status" value="1"/>
</dbReference>
<evidence type="ECO:0000259" key="4">
    <source>
        <dbReference type="PROSITE" id="PS50949"/>
    </source>
</evidence>
<dbReference type="InterPro" id="IPR000524">
    <property type="entry name" value="Tscrpt_reg_HTH_GntR"/>
</dbReference>
<dbReference type="EMBL" id="APMY01000062">
    <property type="protein sequence ID" value="EOM76699.1"/>
    <property type="molecule type" value="Genomic_DNA"/>
</dbReference>
<dbReference type="InterPro" id="IPR036390">
    <property type="entry name" value="WH_DNA-bd_sf"/>
</dbReference>
<dbReference type="PATRIC" id="fig|1273125.3.peg.1905"/>
<dbReference type="GO" id="GO:0003700">
    <property type="term" value="F:DNA-binding transcription factor activity"/>
    <property type="evidence" value="ECO:0007669"/>
    <property type="project" value="InterPro"/>
</dbReference>
<sequence>MSAETMPRRRSAAPLAEQVYRALRTDLMSGLLDPRQRLGEERLGELYGVSRTPVREALARLLADGLVQREVDGLYPYRPRVEDLADLYELRTTLEVRGIDRVLEDPRRRYDLEPIEAELERWVALRRDPPAPDAGFVTVDEQFHVALLAASGNAALATALEQVNVRVRPVQMFDYATTRRMRETIDDHIAIGEFLVAGDLAAARAALVTHIDEARDTVVERAEQALSLAHMASRLRG</sequence>
<gene>
    <name evidence="5" type="ORF">Rrhod_1976</name>
</gene>
<dbReference type="PRINTS" id="PR00035">
    <property type="entry name" value="HTHGNTR"/>
</dbReference>
<protein>
    <submittedName>
        <fullName evidence="5">GntR family transcriptional regulator</fullName>
    </submittedName>
</protein>
<evidence type="ECO:0000256" key="3">
    <source>
        <dbReference type="ARBA" id="ARBA00023163"/>
    </source>
</evidence>
<dbReference type="Pfam" id="PF00392">
    <property type="entry name" value="GntR"/>
    <property type="match status" value="1"/>
</dbReference>
<dbReference type="Gene3D" id="1.20.120.530">
    <property type="entry name" value="GntR ligand-binding domain-like"/>
    <property type="match status" value="1"/>
</dbReference>
<dbReference type="Pfam" id="PF07729">
    <property type="entry name" value="FCD"/>
    <property type="match status" value="1"/>
</dbReference>
<organism evidence="5 6">
    <name type="scientific">Rhodococcus rhodnii LMG 5362</name>
    <dbReference type="NCBI Taxonomy" id="1273125"/>
    <lineage>
        <taxon>Bacteria</taxon>
        <taxon>Bacillati</taxon>
        <taxon>Actinomycetota</taxon>
        <taxon>Actinomycetes</taxon>
        <taxon>Mycobacteriales</taxon>
        <taxon>Nocardiaceae</taxon>
        <taxon>Rhodococcus</taxon>
    </lineage>
</organism>
<reference evidence="5 6" key="1">
    <citation type="journal article" date="2013" name="Genome Announc.">
        <title>Draft Genome Sequence of Rhodococcus rhodnii Strain LMG5362, a Symbiont of Rhodnius prolixus (Hemiptera, Reduviidae, Triatominae), the Principle Vector of Trypanosoma cruzi.</title>
        <authorList>
            <person name="Pachebat J.A."/>
            <person name="van Keulen G."/>
            <person name="Whitten M.M."/>
            <person name="Girdwood S."/>
            <person name="Del Sol R."/>
            <person name="Dyson P.J."/>
            <person name="Facey P.D."/>
        </authorList>
    </citation>
    <scope>NUCLEOTIDE SEQUENCE [LARGE SCALE GENOMIC DNA]</scope>
    <source>
        <strain evidence="5 6">LMG 5362</strain>
    </source>
</reference>
<dbReference type="CDD" id="cd07377">
    <property type="entry name" value="WHTH_GntR"/>
    <property type="match status" value="1"/>
</dbReference>
<dbReference type="InterPro" id="IPR008920">
    <property type="entry name" value="TF_FadR/GntR_C"/>
</dbReference>
<accession>R7WRW8</accession>
<proteinExistence type="predicted"/>
<keyword evidence="1" id="KW-0805">Transcription regulation</keyword>
<dbReference type="GO" id="GO:0003677">
    <property type="term" value="F:DNA binding"/>
    <property type="evidence" value="ECO:0007669"/>
    <property type="project" value="UniProtKB-KW"/>
</dbReference>
<dbReference type="eggNOG" id="COG1802">
    <property type="taxonomic scope" value="Bacteria"/>
</dbReference>
<dbReference type="SMART" id="SM00345">
    <property type="entry name" value="HTH_GNTR"/>
    <property type="match status" value="1"/>
</dbReference>